<protein>
    <submittedName>
        <fullName evidence="2">SAM-dependent methyltransferase</fullName>
    </submittedName>
</protein>
<dbReference type="Pfam" id="PF18096">
    <property type="entry name" value="Thump_like"/>
    <property type="match status" value="1"/>
</dbReference>
<dbReference type="RefSeq" id="WP_151843985.1">
    <property type="nucleotide sequence ID" value="NZ_WBZJ01000001.1"/>
</dbReference>
<gene>
    <name evidence="2" type="ORF">F8377_03520</name>
</gene>
<keyword evidence="2" id="KW-0808">Transferase</keyword>
<dbReference type="GO" id="GO:0008168">
    <property type="term" value="F:methyltransferase activity"/>
    <property type="evidence" value="ECO:0007669"/>
    <property type="project" value="UniProtKB-KW"/>
</dbReference>
<dbReference type="InterPro" id="IPR041497">
    <property type="entry name" value="Thump-like"/>
</dbReference>
<dbReference type="GO" id="GO:0032259">
    <property type="term" value="P:methylation"/>
    <property type="evidence" value="ECO:0007669"/>
    <property type="project" value="UniProtKB-KW"/>
</dbReference>
<feature type="domain" description="THUMP-like" evidence="1">
    <location>
        <begin position="331"/>
        <end position="403"/>
    </location>
</feature>
<keyword evidence="3" id="KW-1185">Reference proteome</keyword>
<evidence type="ECO:0000313" key="3">
    <source>
        <dbReference type="Proteomes" id="UP000436181"/>
    </source>
</evidence>
<proteinExistence type="predicted"/>
<dbReference type="EMBL" id="WBZJ01000001">
    <property type="protein sequence ID" value="KAB3523221.1"/>
    <property type="molecule type" value="Genomic_DNA"/>
</dbReference>
<keyword evidence="2" id="KW-0489">Methyltransferase</keyword>
<sequence>MAFDRDELNFLCAHPEAIAEASQHELTRTSMMKDMGVLKKTYGDYARAVVEATLARRSLEAKIGPGEWLADSDSAQQATPGAVARFRAEYLRSLGAARVTDVTCSIGTELLFSQVPAAGSDLDASRVRMAVHNTRGCSQVLGVAQADALQPVWTGTALPNGPAGAGESPSDIVIADPARRNSSGRIARLDEVRPTLPELVERYPRLVVKCAPGIDVKDVSDWAGQVDFISVGGDMKEASVYSAPVVGRPASDIIRRAVVIGDNSGTTSRDIWTSDMPDEGCDVRPVGRFIVEPDAALIRAGLVRHYGHAHGLWQLDSHIAFLSGDTVPPGVRGFEVLEQVPLRQVKAALAARGVGSAEILIRGVDLDPDVLRKKWKLKGKAAVSVIIARIDSEDQRMAFICRPVRG</sequence>
<evidence type="ECO:0000259" key="1">
    <source>
        <dbReference type="Pfam" id="PF18096"/>
    </source>
</evidence>
<comment type="caution">
    <text evidence="2">The sequence shown here is derived from an EMBL/GenBank/DDBJ whole genome shotgun (WGS) entry which is preliminary data.</text>
</comment>
<dbReference type="Gene3D" id="3.40.50.150">
    <property type="entry name" value="Vaccinia Virus protein VP39"/>
    <property type="match status" value="1"/>
</dbReference>
<reference evidence="2 3" key="1">
    <citation type="submission" date="2019-10" db="EMBL/GenBank/DDBJ databases">
        <title>Corynebacterium sp novel species isolated from the respiratory tract of Marmot.</title>
        <authorList>
            <person name="Zhang G."/>
        </authorList>
    </citation>
    <scope>NUCLEOTIDE SEQUENCE [LARGE SCALE GENOMIC DNA]</scope>
    <source>
        <strain evidence="2 3">336</strain>
    </source>
</reference>
<dbReference type="InterPro" id="IPR029063">
    <property type="entry name" value="SAM-dependent_MTases_sf"/>
</dbReference>
<organism evidence="2 3">
    <name type="scientific">Corynebacterium zhongnanshanii</name>
    <dbReference type="NCBI Taxonomy" id="2768834"/>
    <lineage>
        <taxon>Bacteria</taxon>
        <taxon>Bacillati</taxon>
        <taxon>Actinomycetota</taxon>
        <taxon>Actinomycetes</taxon>
        <taxon>Mycobacteriales</taxon>
        <taxon>Corynebacteriaceae</taxon>
        <taxon>Corynebacterium</taxon>
    </lineage>
</organism>
<name>A0ABQ6VJC1_9CORY</name>
<accession>A0ABQ6VJC1</accession>
<evidence type="ECO:0000313" key="2">
    <source>
        <dbReference type="EMBL" id="KAB3523221.1"/>
    </source>
</evidence>
<dbReference type="Proteomes" id="UP000436181">
    <property type="component" value="Unassembled WGS sequence"/>
</dbReference>